<dbReference type="Gene3D" id="1.10.340.70">
    <property type="match status" value="1"/>
</dbReference>
<evidence type="ECO:0000259" key="8">
    <source>
        <dbReference type="Pfam" id="PF17917"/>
    </source>
</evidence>
<dbReference type="Pfam" id="PF17917">
    <property type="entry name" value="RT_RNaseH"/>
    <property type="match status" value="1"/>
</dbReference>
<dbReference type="PANTHER" id="PTHR37984">
    <property type="entry name" value="PROTEIN CBG26694"/>
    <property type="match status" value="1"/>
</dbReference>
<dbReference type="SUPFAM" id="SSF53098">
    <property type="entry name" value="Ribonuclease H-like"/>
    <property type="match status" value="1"/>
</dbReference>
<dbReference type="EC" id="2.7.7.49" evidence="1"/>
<dbReference type="Gene3D" id="3.10.20.370">
    <property type="match status" value="1"/>
</dbReference>
<dbReference type="Proteomes" id="UP000288805">
    <property type="component" value="Unassembled WGS sequence"/>
</dbReference>
<comment type="caution">
    <text evidence="10">The sequence shown here is derived from an EMBL/GenBank/DDBJ whole genome shotgun (WGS) entry which is preliminary data.</text>
</comment>
<keyword evidence="7" id="KW-0695">RNA-directed DNA polymerase</keyword>
<dbReference type="AlphaFoldDB" id="A0A438FKQ9"/>
<evidence type="ECO:0000313" key="11">
    <source>
        <dbReference type="Proteomes" id="UP000288805"/>
    </source>
</evidence>
<evidence type="ECO:0000256" key="2">
    <source>
        <dbReference type="ARBA" id="ARBA00022679"/>
    </source>
</evidence>
<evidence type="ECO:0000259" key="9">
    <source>
        <dbReference type="Pfam" id="PF17921"/>
    </source>
</evidence>
<dbReference type="Gene3D" id="2.40.70.10">
    <property type="entry name" value="Acid Proteases"/>
    <property type="match status" value="1"/>
</dbReference>
<dbReference type="InterPro" id="IPR043502">
    <property type="entry name" value="DNA/RNA_pol_sf"/>
</dbReference>
<dbReference type="InterPro" id="IPR021109">
    <property type="entry name" value="Peptidase_aspartic_dom_sf"/>
</dbReference>
<organism evidence="10 11">
    <name type="scientific">Vitis vinifera</name>
    <name type="common">Grape</name>
    <dbReference type="NCBI Taxonomy" id="29760"/>
    <lineage>
        <taxon>Eukaryota</taxon>
        <taxon>Viridiplantae</taxon>
        <taxon>Streptophyta</taxon>
        <taxon>Embryophyta</taxon>
        <taxon>Tracheophyta</taxon>
        <taxon>Spermatophyta</taxon>
        <taxon>Magnoliopsida</taxon>
        <taxon>eudicotyledons</taxon>
        <taxon>Gunneridae</taxon>
        <taxon>Pentapetalae</taxon>
        <taxon>rosids</taxon>
        <taxon>Vitales</taxon>
        <taxon>Vitaceae</taxon>
        <taxon>Viteae</taxon>
        <taxon>Vitis</taxon>
    </lineage>
</organism>
<dbReference type="InterPro" id="IPR041373">
    <property type="entry name" value="RT_RNaseH"/>
</dbReference>
<proteinExistence type="predicted"/>
<dbReference type="Gene3D" id="3.30.70.270">
    <property type="match status" value="2"/>
</dbReference>
<dbReference type="GO" id="GO:0016787">
    <property type="term" value="F:hydrolase activity"/>
    <property type="evidence" value="ECO:0007669"/>
    <property type="project" value="UniProtKB-KW"/>
</dbReference>
<dbReference type="PANTHER" id="PTHR37984:SF5">
    <property type="entry name" value="PROTEIN NYNRIN-LIKE"/>
    <property type="match status" value="1"/>
</dbReference>
<feature type="domain" description="Integrase zinc-binding" evidence="9">
    <location>
        <begin position="380"/>
        <end position="417"/>
    </location>
</feature>
<dbReference type="GO" id="GO:0003676">
    <property type="term" value="F:nucleic acid binding"/>
    <property type="evidence" value="ECO:0007669"/>
    <property type="project" value="InterPro"/>
</dbReference>
<keyword evidence="2" id="KW-0808">Transferase</keyword>
<keyword evidence="3" id="KW-0548">Nucleotidyltransferase</keyword>
<keyword evidence="6" id="KW-0378">Hydrolase</keyword>
<dbReference type="GO" id="GO:0003964">
    <property type="term" value="F:RNA-directed DNA polymerase activity"/>
    <property type="evidence" value="ECO:0007669"/>
    <property type="project" value="UniProtKB-KW"/>
</dbReference>
<dbReference type="Pfam" id="PF17921">
    <property type="entry name" value="Integrase_H2C2"/>
    <property type="match status" value="1"/>
</dbReference>
<dbReference type="InterPro" id="IPR043128">
    <property type="entry name" value="Rev_trsase/Diguanyl_cyclase"/>
</dbReference>
<keyword evidence="4" id="KW-0540">Nuclease</keyword>
<dbReference type="InterPro" id="IPR036397">
    <property type="entry name" value="RNaseH_sf"/>
</dbReference>
<feature type="domain" description="Reverse transcriptase RNase H-like" evidence="8">
    <location>
        <begin position="219"/>
        <end position="313"/>
    </location>
</feature>
<evidence type="ECO:0000256" key="1">
    <source>
        <dbReference type="ARBA" id="ARBA00012493"/>
    </source>
</evidence>
<evidence type="ECO:0000256" key="6">
    <source>
        <dbReference type="ARBA" id="ARBA00022801"/>
    </source>
</evidence>
<protein>
    <recommendedName>
        <fullName evidence="1">RNA-directed DNA polymerase</fullName>
        <ecNumber evidence="1">2.7.7.49</ecNumber>
    </recommendedName>
</protein>
<dbReference type="InterPro" id="IPR012337">
    <property type="entry name" value="RNaseH-like_sf"/>
</dbReference>
<evidence type="ECO:0000256" key="4">
    <source>
        <dbReference type="ARBA" id="ARBA00022722"/>
    </source>
</evidence>
<dbReference type="Pfam" id="PF08284">
    <property type="entry name" value="RVP_2"/>
    <property type="match status" value="1"/>
</dbReference>
<dbReference type="InterPro" id="IPR050951">
    <property type="entry name" value="Retrovirus_Pol_polyprotein"/>
</dbReference>
<dbReference type="EMBL" id="QGNW01000849">
    <property type="protein sequence ID" value="RVW60596.1"/>
    <property type="molecule type" value="Genomic_DNA"/>
</dbReference>
<dbReference type="CDD" id="cd00303">
    <property type="entry name" value="retropepsin_like"/>
    <property type="match status" value="1"/>
</dbReference>
<sequence>MIGYKEMTVDLVLLDLQDFDVILGMDWLASYHASVDDFGKIVTFKILGFLAYVVNEENDLKLEDIPIVRDYPDVFPEDHPDLPLEREVEFTIDLAPGTALISKAPYRMAPMELKNLMNRVFKPYLDQFVTLRDKRLYAKLKKCEFWLDRVSFLGHVVTNDGISVDPGKVDVVSNWRRPTTMTEIRSLLGLAGYYRRFQELKNRLVTTPILTIPSGSGGFVVYSDASHQGLGCVLMQHGKVVAYASRQLKPYERNYPTHDLELAAVVFALKIWRYFLFGETCEIFTNHKSLKYLFSQKELNMRQRRWIELLKDYDCIIQYHPGKANVVADALNSGALVANFRVQPDLVGRIKALQENDLNLVQLMEDVKKGSKPDFVYQMMGRNKMYKDLRQNYWWSGMKRDIAQFVAQCLVCQQVKAEHQQPARFWHSLQKALGTKLSFSTAFHRQTDGQSKRVIQVLEDLLRACALDLKGNWDDYLPLVEFAYDNSFQASIGMAPFEALYGRRCRSPVCWDDVGEKKLLRPELVQLTVEKVFLIKERLKAAQSRQKSYVDNRRRDLEFEVGDHVFLKVSPMKL</sequence>
<dbReference type="CDD" id="cd09274">
    <property type="entry name" value="RNase_HI_RT_Ty3"/>
    <property type="match status" value="1"/>
</dbReference>
<evidence type="ECO:0000313" key="10">
    <source>
        <dbReference type="EMBL" id="RVW60596.1"/>
    </source>
</evidence>
<evidence type="ECO:0000256" key="5">
    <source>
        <dbReference type="ARBA" id="ARBA00022759"/>
    </source>
</evidence>
<dbReference type="Gene3D" id="3.30.420.10">
    <property type="entry name" value="Ribonuclease H-like superfamily/Ribonuclease H"/>
    <property type="match status" value="1"/>
</dbReference>
<keyword evidence="5" id="KW-0255">Endonuclease</keyword>
<accession>A0A438FKQ9</accession>
<dbReference type="SUPFAM" id="SSF56672">
    <property type="entry name" value="DNA/RNA polymerases"/>
    <property type="match status" value="1"/>
</dbReference>
<name>A0A438FKQ9_VITVI</name>
<reference evidence="10 11" key="1">
    <citation type="journal article" date="2018" name="PLoS Genet.">
        <title>Population sequencing reveals clonal diversity and ancestral inbreeding in the grapevine cultivar Chardonnay.</title>
        <authorList>
            <person name="Roach M.J."/>
            <person name="Johnson D.L."/>
            <person name="Bohlmann J."/>
            <person name="van Vuuren H.J."/>
            <person name="Jones S.J."/>
            <person name="Pretorius I.S."/>
            <person name="Schmidt S.A."/>
            <person name="Borneman A.R."/>
        </authorList>
    </citation>
    <scope>NUCLEOTIDE SEQUENCE [LARGE SCALE GENOMIC DNA]</scope>
    <source>
        <strain evidence="11">cv. Chardonnay</strain>
        <tissue evidence="10">Leaf</tissue>
    </source>
</reference>
<evidence type="ECO:0000256" key="3">
    <source>
        <dbReference type="ARBA" id="ARBA00022695"/>
    </source>
</evidence>
<dbReference type="InterPro" id="IPR041588">
    <property type="entry name" value="Integrase_H2C2"/>
</dbReference>
<dbReference type="FunFam" id="3.10.20.370:FF:000001">
    <property type="entry name" value="Retrovirus-related Pol polyprotein from transposon 17.6-like protein"/>
    <property type="match status" value="1"/>
</dbReference>
<gene>
    <name evidence="10" type="primary">pol_1712</name>
    <name evidence="10" type="ORF">CK203_055514</name>
</gene>
<dbReference type="GO" id="GO:0004519">
    <property type="term" value="F:endonuclease activity"/>
    <property type="evidence" value="ECO:0007669"/>
    <property type="project" value="UniProtKB-KW"/>
</dbReference>
<evidence type="ECO:0000256" key="7">
    <source>
        <dbReference type="ARBA" id="ARBA00022918"/>
    </source>
</evidence>